<comment type="caution">
    <text evidence="2">The sequence shown here is derived from an EMBL/GenBank/DDBJ whole genome shotgun (WGS) entry which is preliminary data.</text>
</comment>
<sequence>PDRAGPNTPPCTGRNFRNPTSSVTVGKHRKPGRTGCIPVHLSPHFTAHPTRNHRPHQSCAFQPFPSSTS</sequence>
<feature type="non-terminal residue" evidence="2">
    <location>
        <position position="1"/>
    </location>
</feature>
<evidence type="ECO:0000256" key="1">
    <source>
        <dbReference type="SAM" id="MobiDB-lite"/>
    </source>
</evidence>
<dbReference type="EMBL" id="JAUEPP010000004">
    <property type="protein sequence ID" value="KAK3344749.1"/>
    <property type="molecule type" value="Genomic_DNA"/>
</dbReference>
<accession>A0AAE0MRA2</accession>
<name>A0AAE0MRA2_9PEZI</name>
<evidence type="ECO:0000313" key="3">
    <source>
        <dbReference type="Proteomes" id="UP001278500"/>
    </source>
</evidence>
<reference evidence="2" key="1">
    <citation type="journal article" date="2023" name="Mol. Phylogenet. Evol.">
        <title>Genome-scale phylogeny and comparative genomics of the fungal order Sordariales.</title>
        <authorList>
            <person name="Hensen N."/>
            <person name="Bonometti L."/>
            <person name="Westerberg I."/>
            <person name="Brannstrom I.O."/>
            <person name="Guillou S."/>
            <person name="Cros-Aarteil S."/>
            <person name="Calhoun S."/>
            <person name="Haridas S."/>
            <person name="Kuo A."/>
            <person name="Mondo S."/>
            <person name="Pangilinan J."/>
            <person name="Riley R."/>
            <person name="LaButti K."/>
            <person name="Andreopoulos B."/>
            <person name="Lipzen A."/>
            <person name="Chen C."/>
            <person name="Yan M."/>
            <person name="Daum C."/>
            <person name="Ng V."/>
            <person name="Clum A."/>
            <person name="Steindorff A."/>
            <person name="Ohm R.A."/>
            <person name="Martin F."/>
            <person name="Silar P."/>
            <person name="Natvig D.O."/>
            <person name="Lalanne C."/>
            <person name="Gautier V."/>
            <person name="Ament-Velasquez S.L."/>
            <person name="Kruys A."/>
            <person name="Hutchinson M.I."/>
            <person name="Powell A.J."/>
            <person name="Barry K."/>
            <person name="Miller A.N."/>
            <person name="Grigoriev I.V."/>
            <person name="Debuchy R."/>
            <person name="Gladieux P."/>
            <person name="Hiltunen Thoren M."/>
            <person name="Johannesson H."/>
        </authorList>
    </citation>
    <scope>NUCLEOTIDE SEQUENCE</scope>
    <source>
        <strain evidence="2">CBS 560.94</strain>
    </source>
</reference>
<evidence type="ECO:0000313" key="2">
    <source>
        <dbReference type="EMBL" id="KAK3344749.1"/>
    </source>
</evidence>
<organism evidence="2 3">
    <name type="scientific">Neurospora tetraspora</name>
    <dbReference type="NCBI Taxonomy" id="94610"/>
    <lineage>
        <taxon>Eukaryota</taxon>
        <taxon>Fungi</taxon>
        <taxon>Dikarya</taxon>
        <taxon>Ascomycota</taxon>
        <taxon>Pezizomycotina</taxon>
        <taxon>Sordariomycetes</taxon>
        <taxon>Sordariomycetidae</taxon>
        <taxon>Sordariales</taxon>
        <taxon>Sordariaceae</taxon>
        <taxon>Neurospora</taxon>
    </lineage>
</organism>
<dbReference type="AlphaFoldDB" id="A0AAE0MRA2"/>
<dbReference type="Proteomes" id="UP001278500">
    <property type="component" value="Unassembled WGS sequence"/>
</dbReference>
<dbReference type="GeneID" id="87861779"/>
<keyword evidence="3" id="KW-1185">Reference proteome</keyword>
<proteinExistence type="predicted"/>
<protein>
    <submittedName>
        <fullName evidence="2">Uncharacterized protein</fullName>
    </submittedName>
</protein>
<feature type="region of interest" description="Disordered" evidence="1">
    <location>
        <begin position="1"/>
        <end position="69"/>
    </location>
</feature>
<feature type="compositionally biased region" description="Polar residues" evidence="1">
    <location>
        <begin position="15"/>
        <end position="24"/>
    </location>
</feature>
<reference evidence="2" key="2">
    <citation type="submission" date="2023-06" db="EMBL/GenBank/DDBJ databases">
        <authorList>
            <consortium name="Lawrence Berkeley National Laboratory"/>
            <person name="Haridas S."/>
            <person name="Hensen N."/>
            <person name="Bonometti L."/>
            <person name="Westerberg I."/>
            <person name="Brannstrom I.O."/>
            <person name="Guillou S."/>
            <person name="Cros-Aarteil S."/>
            <person name="Calhoun S."/>
            <person name="Kuo A."/>
            <person name="Mondo S."/>
            <person name="Pangilinan J."/>
            <person name="Riley R."/>
            <person name="Labutti K."/>
            <person name="Andreopoulos B."/>
            <person name="Lipzen A."/>
            <person name="Chen C."/>
            <person name="Yanf M."/>
            <person name="Daum C."/>
            <person name="Ng V."/>
            <person name="Clum A."/>
            <person name="Steindorff A."/>
            <person name="Ohm R."/>
            <person name="Martin F."/>
            <person name="Silar P."/>
            <person name="Natvig D."/>
            <person name="Lalanne C."/>
            <person name="Gautier V."/>
            <person name="Ament-Velasquez S.L."/>
            <person name="Kruys A."/>
            <person name="Hutchinson M.I."/>
            <person name="Powell A.J."/>
            <person name="Barry K."/>
            <person name="Miller A.N."/>
            <person name="Grigoriev I.V."/>
            <person name="Debuchy R."/>
            <person name="Gladieux P."/>
            <person name="Thoren M.H."/>
            <person name="Johannesson H."/>
        </authorList>
    </citation>
    <scope>NUCLEOTIDE SEQUENCE</scope>
    <source>
        <strain evidence="2">CBS 560.94</strain>
    </source>
</reference>
<dbReference type="RefSeq" id="XP_062681362.1">
    <property type="nucleotide sequence ID" value="XM_062824625.1"/>
</dbReference>
<gene>
    <name evidence="2" type="ORF">B0H65DRAFT_426318</name>
</gene>